<dbReference type="EMBL" id="JH817156">
    <property type="protein sequence ID" value="EKC37238.1"/>
    <property type="molecule type" value="Genomic_DNA"/>
</dbReference>
<dbReference type="AlphaFoldDB" id="K1QUA7"/>
<dbReference type="HOGENOM" id="CLU_2485513_0_0_1"/>
<sequence length="87" mass="9585">MVLLECPVNEQITRAIEVRISMLSSVVYAALSVTLTSFGREKRRCRLPDCSKTRGVSNGGKAGCISITLSKWLDIFSQTMGGRIEFT</sequence>
<name>K1QUA7_MAGGI</name>
<evidence type="ECO:0000313" key="1">
    <source>
        <dbReference type="EMBL" id="EKC37238.1"/>
    </source>
</evidence>
<proteinExistence type="predicted"/>
<gene>
    <name evidence="1" type="ORF">CGI_10022823</name>
</gene>
<protein>
    <submittedName>
        <fullName evidence="1">Uncharacterized protein</fullName>
    </submittedName>
</protein>
<accession>K1QUA7</accession>
<dbReference type="InParanoid" id="K1QUA7"/>
<organism evidence="1">
    <name type="scientific">Magallana gigas</name>
    <name type="common">Pacific oyster</name>
    <name type="synonym">Crassostrea gigas</name>
    <dbReference type="NCBI Taxonomy" id="29159"/>
    <lineage>
        <taxon>Eukaryota</taxon>
        <taxon>Metazoa</taxon>
        <taxon>Spiralia</taxon>
        <taxon>Lophotrochozoa</taxon>
        <taxon>Mollusca</taxon>
        <taxon>Bivalvia</taxon>
        <taxon>Autobranchia</taxon>
        <taxon>Pteriomorphia</taxon>
        <taxon>Ostreida</taxon>
        <taxon>Ostreoidea</taxon>
        <taxon>Ostreidae</taxon>
        <taxon>Magallana</taxon>
    </lineage>
</organism>
<reference evidence="1" key="1">
    <citation type="journal article" date="2012" name="Nature">
        <title>The oyster genome reveals stress adaptation and complexity of shell formation.</title>
        <authorList>
            <person name="Zhang G."/>
            <person name="Fang X."/>
            <person name="Guo X."/>
            <person name="Li L."/>
            <person name="Luo R."/>
            <person name="Xu F."/>
            <person name="Yang P."/>
            <person name="Zhang L."/>
            <person name="Wang X."/>
            <person name="Qi H."/>
            <person name="Xiong Z."/>
            <person name="Que H."/>
            <person name="Xie Y."/>
            <person name="Holland P.W."/>
            <person name="Paps J."/>
            <person name="Zhu Y."/>
            <person name="Wu F."/>
            <person name="Chen Y."/>
            <person name="Wang J."/>
            <person name="Peng C."/>
            <person name="Meng J."/>
            <person name="Yang L."/>
            <person name="Liu J."/>
            <person name="Wen B."/>
            <person name="Zhang N."/>
            <person name="Huang Z."/>
            <person name="Zhu Q."/>
            <person name="Feng Y."/>
            <person name="Mount A."/>
            <person name="Hedgecock D."/>
            <person name="Xu Z."/>
            <person name="Liu Y."/>
            <person name="Domazet-Loso T."/>
            <person name="Du Y."/>
            <person name="Sun X."/>
            <person name="Zhang S."/>
            <person name="Liu B."/>
            <person name="Cheng P."/>
            <person name="Jiang X."/>
            <person name="Li J."/>
            <person name="Fan D."/>
            <person name="Wang W."/>
            <person name="Fu W."/>
            <person name="Wang T."/>
            <person name="Wang B."/>
            <person name="Zhang J."/>
            <person name="Peng Z."/>
            <person name="Li Y."/>
            <person name="Li N."/>
            <person name="Wang J."/>
            <person name="Chen M."/>
            <person name="He Y."/>
            <person name="Tan F."/>
            <person name="Song X."/>
            <person name="Zheng Q."/>
            <person name="Huang R."/>
            <person name="Yang H."/>
            <person name="Du X."/>
            <person name="Chen L."/>
            <person name="Yang M."/>
            <person name="Gaffney P.M."/>
            <person name="Wang S."/>
            <person name="Luo L."/>
            <person name="She Z."/>
            <person name="Ming Y."/>
            <person name="Huang W."/>
            <person name="Zhang S."/>
            <person name="Huang B."/>
            <person name="Zhang Y."/>
            <person name="Qu T."/>
            <person name="Ni P."/>
            <person name="Miao G."/>
            <person name="Wang J."/>
            <person name="Wang Q."/>
            <person name="Steinberg C.E."/>
            <person name="Wang H."/>
            <person name="Li N."/>
            <person name="Qian L."/>
            <person name="Zhang G."/>
            <person name="Li Y."/>
            <person name="Yang H."/>
            <person name="Liu X."/>
            <person name="Wang J."/>
            <person name="Yin Y."/>
            <person name="Wang J."/>
        </authorList>
    </citation>
    <scope>NUCLEOTIDE SEQUENCE [LARGE SCALE GENOMIC DNA]</scope>
    <source>
        <strain evidence="1">05x7-T-G4-1.051#20</strain>
    </source>
</reference>